<evidence type="ECO:0000256" key="7">
    <source>
        <dbReference type="SAM" id="SignalP"/>
    </source>
</evidence>
<feature type="signal peptide" evidence="7">
    <location>
        <begin position="1"/>
        <end position="24"/>
    </location>
</feature>
<keyword evidence="10" id="KW-1185">Reference proteome</keyword>
<dbReference type="Pfam" id="PF05420">
    <property type="entry name" value="BCSC_C"/>
    <property type="match status" value="1"/>
</dbReference>
<dbReference type="GO" id="GO:0006011">
    <property type="term" value="P:UDP-alpha-D-glucose metabolic process"/>
    <property type="evidence" value="ECO:0007669"/>
    <property type="project" value="InterPro"/>
</dbReference>
<accession>A0A5M8AW61</accession>
<sequence>MPRSPLIPAAAVLLVPAMPAAAQAPTAPAAPAAPATSSANAELARLLSSARMWEAKNRADLARSALDKILTIEPQQPDALLLLAQIELRSNRPAEAQRILQRLRQHHPKHPATRELEDTYRIATQDKREMATVRMLARGGNEKEALDRLQRLFPDGPPQGELAIDYYRILAGTDAGRPRAIAELRRQLAQRPDDARLALVLGDLLTDRPATRAEGLDLLYRLSQRTDADRKTALDIWRRTLYRVNDDPAYAVWFERYLKEVPDDDIARQTLAELEARREAHRRMLADPAWQARQRGLRQLERGNLAEAQAAFEQAMRTRGNDAEVVGGLGLVRLREGRHDEARALFSRALQLDPEQRNKWRSLLDTATFWGTIARARLAGTQGKPAEAETLAQQALARQPDNADALVILADALVAQQREAEAETLLRQQLAGRTPDPGALRRLVALLQNSGRHAEIGPLLAATEARLQKSPANAETLGQLRAELLTRQADQLLAERRASPAIARLEEALRLTPDAPWTRYTLARAYRDLGLPALGRETMDEGLRLAPSADMRYAGALFLNSVDDPDAAATLLAQIPDTERTEGMRELGGNLHAQQWLRQGRLALAAGRPDEARALLRQAADATQADPQMLATVGREAIALGEADYGLGLVQQWLAAHPDDPAIGVRLRYGELLAAAGRDDALRAWLDDLRARDARTRGQRGAFEPGQRAALDDQALRLALRDTDRHLDADDPAGALRVLAAVPAGQQQDRRWSLALADVRERQGDLDGAAAAARTVLARSPDDAEARLTLARLAERAGRNDEALRIVRDVLAGTAEDDIDTRLSAARRLTALRRDGETAAVVDALRQRYPQRADIVVQQGRIAQSRGEFNEAASLYRQARTLEQAEAAAPAAGGTAAQRALQDLDARRDGQVATATLFSRKSGDSGISELSATEIPLYVRIPHGYTGHVFFHADTVLLDAGTLRTDVANGADEFGQIAARGGAGIAPRGQSDKGVALAAGYAYNGAYDSWRADLGTTPLGFLQQTVVGGLRYRAELNRAAATVDVSRRAVTSSLISYAGAIDPASGERWGGVARNGITLGYSHDVGRGSVFATVGAGVLTGHNVRTNREFTVRAGFDWPLLQARNQRVTSGLVVNYWRYQENLRYYTFGHGGYYSPQRYLSLAVPLEWTGRRGAWSWRLGGSAGWSDTYEKDMPYYPTRPDLQRMAGDRTFRGGNGGGFSYTALAAVEYRFAPKWVAGMALQIDRSRDYAPNRAIAYLRYHFEPQRGPVPFPPEPVRPYSSY</sequence>
<evidence type="ECO:0000313" key="9">
    <source>
        <dbReference type="EMBL" id="KAA6128027.1"/>
    </source>
</evidence>
<dbReference type="Proteomes" id="UP000324324">
    <property type="component" value="Unassembled WGS sequence"/>
</dbReference>
<evidence type="ECO:0000256" key="5">
    <source>
        <dbReference type="ARBA" id="ARBA00022916"/>
    </source>
</evidence>
<evidence type="ECO:0000256" key="4">
    <source>
        <dbReference type="ARBA" id="ARBA00022803"/>
    </source>
</evidence>
<reference evidence="9 10" key="1">
    <citation type="submission" date="2019-09" db="EMBL/GenBank/DDBJ databases">
        <title>Isolation of a novel species in the genus Cupriavidus from patients with sepsis using whole genome sequencing.</title>
        <authorList>
            <person name="Kweon O.J."/>
            <person name="Lee M.-K."/>
        </authorList>
    </citation>
    <scope>NUCLEOTIDE SEQUENCE [LARGE SCALE GENOMIC DNA]</scope>
    <source>
        <strain evidence="9 10">MKL-01</strain>
    </source>
</reference>
<keyword evidence="4 6" id="KW-0802">TPR repeat</keyword>
<dbReference type="PANTHER" id="PTHR45586:SF1">
    <property type="entry name" value="LIPOPOLYSACCHARIDE ASSEMBLY PROTEIN B"/>
    <property type="match status" value="1"/>
</dbReference>
<name>A0A5M8AW61_9BURK</name>
<feature type="chain" id="PRO_5024326477" evidence="7">
    <location>
        <begin position="25"/>
        <end position="1282"/>
    </location>
</feature>
<comment type="caution">
    <text evidence="9">The sequence shown here is derived from an EMBL/GenBank/DDBJ whole genome shotgun (WGS) entry which is preliminary data.</text>
</comment>
<dbReference type="PROSITE" id="PS50293">
    <property type="entry name" value="TPR_REGION"/>
    <property type="match status" value="1"/>
</dbReference>
<dbReference type="RefSeq" id="WP_150082668.1">
    <property type="nucleotide sequence ID" value="NZ_VWRN01000023.1"/>
</dbReference>
<comment type="pathway">
    <text evidence="1">Glycan metabolism; bacterial cellulose biosynthesis.</text>
</comment>
<keyword evidence="2 7" id="KW-0732">Signal</keyword>
<dbReference type="InterPro" id="IPR011990">
    <property type="entry name" value="TPR-like_helical_dom_sf"/>
</dbReference>
<dbReference type="PROSITE" id="PS50005">
    <property type="entry name" value="TPR"/>
    <property type="match status" value="1"/>
</dbReference>
<evidence type="ECO:0000313" key="10">
    <source>
        <dbReference type="Proteomes" id="UP000324324"/>
    </source>
</evidence>
<evidence type="ECO:0000256" key="6">
    <source>
        <dbReference type="PROSITE-ProRule" id="PRU00339"/>
    </source>
</evidence>
<dbReference type="Gene3D" id="1.25.40.10">
    <property type="entry name" value="Tetratricopeptide repeat domain"/>
    <property type="match status" value="6"/>
</dbReference>
<dbReference type="EMBL" id="VWRN01000023">
    <property type="protein sequence ID" value="KAA6128027.1"/>
    <property type="molecule type" value="Genomic_DNA"/>
</dbReference>
<feature type="domain" description="Cellulose synthase operon C C-terminal" evidence="8">
    <location>
        <begin position="928"/>
        <end position="1263"/>
    </location>
</feature>
<organism evidence="9 10">
    <name type="scientific">Cupriavidus cauae</name>
    <dbReference type="NCBI Taxonomy" id="2608999"/>
    <lineage>
        <taxon>Bacteria</taxon>
        <taxon>Pseudomonadati</taxon>
        <taxon>Pseudomonadota</taxon>
        <taxon>Betaproteobacteria</taxon>
        <taxon>Burkholderiales</taxon>
        <taxon>Burkholderiaceae</taxon>
        <taxon>Cupriavidus</taxon>
    </lineage>
</organism>
<dbReference type="InterPro" id="IPR003921">
    <property type="entry name" value="Cell_synth_C"/>
</dbReference>
<dbReference type="Pfam" id="PF13432">
    <property type="entry name" value="TPR_16"/>
    <property type="match status" value="2"/>
</dbReference>
<evidence type="ECO:0000256" key="2">
    <source>
        <dbReference type="ARBA" id="ARBA00022729"/>
    </source>
</evidence>
<keyword evidence="3" id="KW-0677">Repeat</keyword>
<dbReference type="PRINTS" id="PR01441">
    <property type="entry name" value="CELLSNTHASEC"/>
</dbReference>
<gene>
    <name evidence="9" type="ORF">F1599_07585</name>
</gene>
<dbReference type="GO" id="GO:0030244">
    <property type="term" value="P:cellulose biosynthetic process"/>
    <property type="evidence" value="ECO:0007669"/>
    <property type="project" value="UniProtKB-KW"/>
</dbReference>
<dbReference type="Pfam" id="PF14559">
    <property type="entry name" value="TPR_19"/>
    <property type="match status" value="2"/>
</dbReference>
<dbReference type="PANTHER" id="PTHR45586">
    <property type="entry name" value="TPR REPEAT-CONTAINING PROTEIN PA4667"/>
    <property type="match status" value="1"/>
</dbReference>
<evidence type="ECO:0000259" key="8">
    <source>
        <dbReference type="Pfam" id="PF05420"/>
    </source>
</evidence>
<dbReference type="InterPro" id="IPR008410">
    <property type="entry name" value="BCSC_C"/>
</dbReference>
<dbReference type="SUPFAM" id="SSF48452">
    <property type="entry name" value="TPR-like"/>
    <property type="match status" value="4"/>
</dbReference>
<dbReference type="InterPro" id="IPR051012">
    <property type="entry name" value="CellSynth/LPSAsmb/PSIAsmb"/>
</dbReference>
<evidence type="ECO:0000256" key="1">
    <source>
        <dbReference type="ARBA" id="ARBA00005186"/>
    </source>
</evidence>
<dbReference type="GO" id="GO:0019867">
    <property type="term" value="C:outer membrane"/>
    <property type="evidence" value="ECO:0007669"/>
    <property type="project" value="InterPro"/>
</dbReference>
<dbReference type="InterPro" id="IPR019734">
    <property type="entry name" value="TPR_rpt"/>
</dbReference>
<keyword evidence="5" id="KW-0135">Cellulose biosynthesis</keyword>
<dbReference type="UniPathway" id="UPA00694"/>
<feature type="repeat" description="TPR" evidence="6">
    <location>
        <begin position="323"/>
        <end position="356"/>
    </location>
</feature>
<dbReference type="SMART" id="SM00028">
    <property type="entry name" value="TPR"/>
    <property type="match status" value="9"/>
</dbReference>
<evidence type="ECO:0000256" key="3">
    <source>
        <dbReference type="ARBA" id="ARBA00022737"/>
    </source>
</evidence>
<proteinExistence type="predicted"/>
<protein>
    <submittedName>
        <fullName evidence="9">Tetratricopeptide repeat protein</fullName>
    </submittedName>
</protein>